<feature type="domain" description="BZIP" evidence="2">
    <location>
        <begin position="1130"/>
        <end position="1144"/>
    </location>
</feature>
<feature type="compositionally biased region" description="Low complexity" evidence="1">
    <location>
        <begin position="1059"/>
        <end position="1075"/>
    </location>
</feature>
<dbReference type="SUPFAM" id="SSF57959">
    <property type="entry name" value="Leucine zipper domain"/>
    <property type="match status" value="1"/>
</dbReference>
<feature type="compositionally biased region" description="Low complexity" evidence="1">
    <location>
        <begin position="1255"/>
        <end position="1268"/>
    </location>
</feature>
<dbReference type="GO" id="GO:0045944">
    <property type="term" value="P:positive regulation of transcription by RNA polymerase II"/>
    <property type="evidence" value="ECO:0007669"/>
    <property type="project" value="TreeGrafter"/>
</dbReference>
<feature type="compositionally biased region" description="Basic residues" evidence="1">
    <location>
        <begin position="1288"/>
        <end position="1297"/>
    </location>
</feature>
<feature type="compositionally biased region" description="Basic residues" evidence="1">
    <location>
        <begin position="1203"/>
        <end position="1214"/>
    </location>
</feature>
<feature type="region of interest" description="Disordered" evidence="1">
    <location>
        <begin position="755"/>
        <end position="1088"/>
    </location>
</feature>
<dbReference type="InterPro" id="IPR046347">
    <property type="entry name" value="bZIP_sf"/>
</dbReference>
<dbReference type="PANTHER" id="PTHR46007:SF8">
    <property type="entry name" value="C2H2-TYPE DOMAIN-CONTAINING PROTEIN"/>
    <property type="match status" value="1"/>
</dbReference>
<feature type="compositionally biased region" description="Low complexity" evidence="1">
    <location>
        <begin position="1476"/>
        <end position="1487"/>
    </location>
</feature>
<sequence length="1686" mass="170583">MQDPQQVDFGAAGPTPRNAVGGLFATALGHRFDHRRLSVADSWHAETLRSESLSLLSQRNYDAAKRESCTDSSADVEYLLAGGRGIPPIRRASSAATSHAVAAAAAAAAASGGLVPGPPRPSSMTAVGPGAPSALSCGPESHLASLNSVVGPQRSRQELQPQQPMLLAGGLPPNRSAFASHHKQQQQHELHQQQHLQQRHQQQLQLRLQASQVGSVPSGLSGAPMMRETARSGTLSSGIGSRLERWSREGASLGAGLSSGQASLSLPMPMRASGGAILAAGQERLPGAHAAAALTPQPPPKLSLEREIQQLQNSTLFSVAPFGCISPALPRGPHIQDLREAGPTPTPPDPRVAPAGAGADADTAGVSLGRFGGGAPLALEPTQFGPAMLQTTGGGGIGGATGVLATEVDDRHISASAFLEFAGDSGLFGDGGGGMGCSVGGGRVGSGGGCDSPRSPSHLSVLAALQLSRQQQQQREQDLLLQQQHCQQQQVRQTSQGGLSLRHVTLPGPGPLHSGAGPQLLWPGVAAAAALREGDLPLLSGPGLLGSGTGTGLQMAAGGGSRGSGGGFASPSLLAAAARVEGSMAGPGEGGRSPAAASPRAPLPHPSFATHFNPLHQNVLMAQAQSQQQQEQQQQYQQQLPPQQQFQFAQQLQGLTSSPGQPRGVDQQAQMLPQQRPSSPYGGDGTLMLQRQQQQQPQQQSTLSLSQQRAFPPQQQPQMPTLARTQLLPQGEGFVWQQHSSQKQQAETSFMQHLPQQVGAQQRGRSVGGQCAAPTDQHQRLRQSPGGQHPAAADPGPLQSNTRQQDGHLPQPKPNQHPKQQQQQQEAQARASLPSQGGDDISQQSGGGGKASPSGTHRQQQQHRQDTSAPQVPVGADMDADGLSAGTADRSAVAAAAAAAVARASRLMKRRRTSPRPSLKPTPSVGRGAERSNGAGLSSSSQPSAAGPCRPQPTAAGMSSPAGSLQRRTTSLSGIGGGGGGGGPVCIEFSGVAAGVSTPAGTGTVTTAGARLFSESGGEEDLLRRHRRIGGDGGGDQEREVEEEREGDSDEKDDDSDGGETTSDAGSGSDDVAAAGRRRRGSGGGKAVDAVMHDHGAAAAGGGAAGDSNLLVADPATGVSRRRAMTAEERMLRNREAAAKSRARRHQYQQTLEAHIRALQVHSAELRTLLEAAGVALPARLAAQQAALGEGLPPPPPRTSPPRSRKGIGGRPRKYPLNPDGSQPSRKRRRTSIGTALTTAATPAPGGGGGGGETGVAETGQRQKTGRSSPGGDGGEGGDGEGSGRVGRGGRRGRGGRGRGSGGATRGRARGGGGGGASPRSRRPASEDMGDDAGSEPGVAAAAVAPEAAAVAGQQAGSQEVAHKAEVGAAAASLTPNAAGDNRSGNGSRAGGGNGSRAGGGNGRSSGGAAVGKVLLTAVGPVLNQRQQRLVETEGVAEARAGPELRPGGKWPAFREQTGAPTGQRRHITPPPSLPRPQQQEKQQQQQRRQHPPPPAAPTAAAVPSVGLAEEALAAATLDGVRRAGLGATHAAAAAASAEDAAPLPFAPWALNPLWPPPLQPLSPSDGPPLAQSRDPPGQGTPVPGPTDPRVTAAATAPPPPPPPLLLLQEQRMASAALPLGLEGLGGFGPGGQEGLAAEGAGLPAAAGPGDAATAGGASGGELGAPDVFGPGLVFGDLFGGFLANQ</sequence>
<dbReference type="Pfam" id="PF07716">
    <property type="entry name" value="bZIP_2"/>
    <property type="match status" value="1"/>
</dbReference>
<feature type="compositionally biased region" description="Low complexity" evidence="1">
    <location>
        <begin position="623"/>
        <end position="653"/>
    </location>
</feature>
<feature type="compositionally biased region" description="Low complexity" evidence="1">
    <location>
        <begin position="890"/>
        <end position="905"/>
    </location>
</feature>
<gene>
    <name evidence="3" type="primary">PLEST002738</name>
    <name evidence="3" type="ORF">PLESTB_001239600</name>
</gene>
<feature type="compositionally biased region" description="Polar residues" evidence="1">
    <location>
        <begin position="755"/>
        <end position="764"/>
    </location>
</feature>
<comment type="caution">
    <text evidence="3">The sequence shown here is derived from an EMBL/GenBank/DDBJ whole genome shotgun (WGS) entry which is preliminary data.</text>
</comment>
<feature type="compositionally biased region" description="Polar residues" evidence="1">
    <location>
        <begin position="961"/>
        <end position="973"/>
    </location>
</feature>
<feature type="compositionally biased region" description="Low complexity" evidence="1">
    <location>
        <begin position="193"/>
        <end position="209"/>
    </location>
</feature>
<feature type="region of interest" description="Disordered" evidence="1">
    <location>
        <begin position="111"/>
        <end position="139"/>
    </location>
</feature>
<feature type="compositionally biased region" description="Low complexity" evidence="1">
    <location>
        <begin position="991"/>
        <end position="1010"/>
    </location>
</feature>
<feature type="compositionally biased region" description="Low complexity" evidence="1">
    <location>
        <begin position="1562"/>
        <end position="1596"/>
    </location>
</feature>
<feature type="compositionally biased region" description="Gly residues" evidence="1">
    <location>
        <begin position="974"/>
        <end position="984"/>
    </location>
</feature>
<feature type="region of interest" description="Disordered" evidence="1">
    <location>
        <begin position="1422"/>
        <end position="1504"/>
    </location>
</feature>
<dbReference type="InterPro" id="IPR004827">
    <property type="entry name" value="bZIP"/>
</dbReference>
<feature type="region of interest" description="Disordered" evidence="1">
    <location>
        <begin position="338"/>
        <end position="359"/>
    </location>
</feature>
<feature type="region of interest" description="Disordered" evidence="1">
    <location>
        <begin position="1631"/>
        <end position="1664"/>
    </location>
</feature>
<evidence type="ECO:0000259" key="2">
    <source>
        <dbReference type="PROSITE" id="PS00036"/>
    </source>
</evidence>
<dbReference type="Proteomes" id="UP001165080">
    <property type="component" value="Unassembled WGS sequence"/>
</dbReference>
<dbReference type="PANTHER" id="PTHR46007">
    <property type="entry name" value="MEDIATOR OF RNA POLYMERASE II TRANSCRIPTION SUBUNIT 12"/>
    <property type="match status" value="1"/>
</dbReference>
<reference evidence="3 4" key="1">
    <citation type="journal article" date="2023" name="Commun. Biol.">
        <title>Reorganization of the ancestral sex-determining regions during the evolution of trioecy in Pleodorina starrii.</title>
        <authorList>
            <person name="Takahashi K."/>
            <person name="Suzuki S."/>
            <person name="Kawai-Toyooka H."/>
            <person name="Yamamoto K."/>
            <person name="Hamaji T."/>
            <person name="Ootsuki R."/>
            <person name="Yamaguchi H."/>
            <person name="Kawachi M."/>
            <person name="Higashiyama T."/>
            <person name="Nozaki H."/>
        </authorList>
    </citation>
    <scope>NUCLEOTIDE SEQUENCE [LARGE SCALE GENOMIC DNA]</scope>
    <source>
        <strain evidence="3 4">NIES-4479</strain>
    </source>
</reference>
<feature type="region of interest" description="Disordered" evidence="1">
    <location>
        <begin position="165"/>
        <end position="240"/>
    </location>
</feature>
<feature type="compositionally biased region" description="Low complexity" evidence="1">
    <location>
        <begin position="1234"/>
        <end position="1244"/>
    </location>
</feature>
<feature type="compositionally biased region" description="Low complexity" evidence="1">
    <location>
        <begin position="689"/>
        <end position="719"/>
    </location>
</feature>
<organism evidence="3 4">
    <name type="scientific">Pleodorina starrii</name>
    <dbReference type="NCBI Taxonomy" id="330485"/>
    <lineage>
        <taxon>Eukaryota</taxon>
        <taxon>Viridiplantae</taxon>
        <taxon>Chlorophyta</taxon>
        <taxon>core chlorophytes</taxon>
        <taxon>Chlorophyceae</taxon>
        <taxon>CS clade</taxon>
        <taxon>Chlamydomonadales</taxon>
        <taxon>Volvocaceae</taxon>
        <taxon>Pleodorina</taxon>
    </lineage>
</organism>
<feature type="region of interest" description="Disordered" evidence="1">
    <location>
        <begin position="1188"/>
        <end position="1409"/>
    </location>
</feature>
<dbReference type="PROSITE" id="PS00036">
    <property type="entry name" value="BZIP_BASIC"/>
    <property type="match status" value="1"/>
</dbReference>
<dbReference type="GO" id="GO:0003713">
    <property type="term" value="F:transcription coactivator activity"/>
    <property type="evidence" value="ECO:0007669"/>
    <property type="project" value="TreeGrafter"/>
</dbReference>
<dbReference type="Gene3D" id="1.20.5.170">
    <property type="match status" value="1"/>
</dbReference>
<feature type="compositionally biased region" description="Gly residues" evidence="1">
    <location>
        <begin position="1298"/>
        <end position="1317"/>
    </location>
</feature>
<feature type="compositionally biased region" description="Low complexity" evidence="1">
    <location>
        <begin position="835"/>
        <end position="844"/>
    </location>
</feature>
<accession>A0A9W6F5S2</accession>
<protein>
    <recommendedName>
        <fullName evidence="2">BZIP domain-containing protein</fullName>
    </recommendedName>
</protein>
<feature type="compositionally biased region" description="Gly residues" evidence="1">
    <location>
        <begin position="1245"/>
        <end position="1254"/>
    </location>
</feature>
<feature type="compositionally biased region" description="Low complexity" evidence="1">
    <location>
        <begin position="1335"/>
        <end position="1360"/>
    </location>
</feature>
<dbReference type="EMBL" id="BRXU01000019">
    <property type="protein sequence ID" value="GLC57553.1"/>
    <property type="molecule type" value="Genomic_DNA"/>
</dbReference>
<evidence type="ECO:0000256" key="1">
    <source>
        <dbReference type="SAM" id="MobiDB-lite"/>
    </source>
</evidence>
<feature type="compositionally biased region" description="Gly residues" evidence="1">
    <location>
        <begin position="1388"/>
        <end position="1409"/>
    </location>
</feature>
<feature type="compositionally biased region" description="Low complexity" evidence="1">
    <location>
        <begin position="1635"/>
        <end position="1656"/>
    </location>
</feature>
<keyword evidence="4" id="KW-1185">Reference proteome</keyword>
<feature type="region of interest" description="Disordered" evidence="1">
    <location>
        <begin position="583"/>
        <end position="719"/>
    </location>
</feature>
<name>A0A9W6F5S2_9CHLO</name>
<evidence type="ECO:0000313" key="4">
    <source>
        <dbReference type="Proteomes" id="UP001165080"/>
    </source>
</evidence>
<dbReference type="CDD" id="cd14707">
    <property type="entry name" value="bZIP_plant_BZIP46"/>
    <property type="match status" value="1"/>
</dbReference>
<dbReference type="InterPro" id="IPR051647">
    <property type="entry name" value="Mediator_comp_sub12"/>
</dbReference>
<dbReference type="GO" id="GO:0003700">
    <property type="term" value="F:DNA-binding transcription factor activity"/>
    <property type="evidence" value="ECO:0007669"/>
    <property type="project" value="InterPro"/>
</dbReference>
<feature type="compositionally biased region" description="Polar residues" evidence="1">
    <location>
        <begin position="935"/>
        <end position="944"/>
    </location>
</feature>
<feature type="compositionally biased region" description="Polar residues" evidence="1">
    <location>
        <begin position="667"/>
        <end position="678"/>
    </location>
</feature>
<evidence type="ECO:0000313" key="3">
    <source>
        <dbReference type="EMBL" id="GLC57553.1"/>
    </source>
</evidence>
<feature type="region of interest" description="Disordered" evidence="1">
    <location>
        <begin position="1547"/>
        <end position="1606"/>
    </location>
</feature>
<feature type="compositionally biased region" description="Gly residues" evidence="1">
    <location>
        <begin position="1269"/>
        <end position="1287"/>
    </location>
</feature>
<proteinExistence type="predicted"/>
<feature type="compositionally biased region" description="Acidic residues" evidence="1">
    <location>
        <begin position="1039"/>
        <end position="1058"/>
    </location>
</feature>
<dbReference type="GO" id="GO:0016592">
    <property type="term" value="C:mediator complex"/>
    <property type="evidence" value="ECO:0007669"/>
    <property type="project" value="TreeGrafter"/>
</dbReference>